<proteinExistence type="predicted"/>
<keyword evidence="3" id="KW-1185">Reference proteome</keyword>
<keyword evidence="1" id="KW-1133">Transmembrane helix</keyword>
<name>A0A3Q9BPW9_9BURK</name>
<gene>
    <name evidence="2" type="ORF">EJN92_07200</name>
</gene>
<evidence type="ECO:0000313" key="2">
    <source>
        <dbReference type="EMBL" id="AZP11802.1"/>
    </source>
</evidence>
<sequence length="185" mass="20107">MGTTDTLDDKSAAMLDTFSKRDTLLGKVTGPVLALVTVLLTFGMFFYFVWVSSRPSAEINNLNSCIRDMAVAQQQLDAVKSPIKNPEAKPGTANIAQQNSEDELRNKLAHSKILCDYAKSALDTVKERQATMKEIMLYVLGVLSSALTTILGYYFGSSKGSSEKNHALNAIATQIDKQPLPNSNG</sequence>
<dbReference type="RefSeq" id="WP_126127184.1">
    <property type="nucleotide sequence ID" value="NZ_CP034464.1"/>
</dbReference>
<evidence type="ECO:0000313" key="3">
    <source>
        <dbReference type="Proteomes" id="UP000275663"/>
    </source>
</evidence>
<dbReference type="KEGG" id="upv:EJN92_07200"/>
<dbReference type="Proteomes" id="UP000275663">
    <property type="component" value="Chromosome"/>
</dbReference>
<protein>
    <submittedName>
        <fullName evidence="2">Uncharacterized protein</fullName>
    </submittedName>
</protein>
<reference evidence="2 3" key="1">
    <citation type="journal article" date="2011" name="Int. J. Syst. Evol. Microbiol.">
        <title>Description of Undibacterium oligocarboniphilum sp. nov., isolated from purified water, and Undibacterium pigrum strain CCUG 49012 as the type strain of Undibacterium parvum sp. nov., and emended descriptions of the genus Undibacterium and the species Undibacterium pigrum.</title>
        <authorList>
            <person name="Eder W."/>
            <person name="Wanner G."/>
            <person name="Ludwig W."/>
            <person name="Busse H.J."/>
            <person name="Ziemke-Kageler F."/>
            <person name="Lang E."/>
        </authorList>
    </citation>
    <scope>NUCLEOTIDE SEQUENCE [LARGE SCALE GENOMIC DNA]</scope>
    <source>
        <strain evidence="2 3">DSM 23061</strain>
    </source>
</reference>
<organism evidence="2 3">
    <name type="scientific">Undibacterium parvum</name>
    <dbReference type="NCBI Taxonomy" id="401471"/>
    <lineage>
        <taxon>Bacteria</taxon>
        <taxon>Pseudomonadati</taxon>
        <taxon>Pseudomonadota</taxon>
        <taxon>Betaproteobacteria</taxon>
        <taxon>Burkholderiales</taxon>
        <taxon>Oxalobacteraceae</taxon>
        <taxon>Undibacterium</taxon>
    </lineage>
</organism>
<dbReference type="OrthoDB" id="9000966at2"/>
<dbReference type="EMBL" id="CP034464">
    <property type="protein sequence ID" value="AZP11802.1"/>
    <property type="molecule type" value="Genomic_DNA"/>
</dbReference>
<evidence type="ECO:0000256" key="1">
    <source>
        <dbReference type="SAM" id="Phobius"/>
    </source>
</evidence>
<feature type="transmembrane region" description="Helical" evidence="1">
    <location>
        <begin position="135"/>
        <end position="155"/>
    </location>
</feature>
<keyword evidence="1" id="KW-0812">Transmembrane</keyword>
<dbReference type="AlphaFoldDB" id="A0A3Q9BPW9"/>
<feature type="transmembrane region" description="Helical" evidence="1">
    <location>
        <begin position="28"/>
        <end position="50"/>
    </location>
</feature>
<keyword evidence="1" id="KW-0472">Membrane</keyword>
<accession>A0A3Q9BPW9</accession>